<evidence type="ECO:0000259" key="5">
    <source>
        <dbReference type="PROSITE" id="PS50110"/>
    </source>
</evidence>
<feature type="domain" description="HTH luxR-type" evidence="4">
    <location>
        <begin position="149"/>
        <end position="214"/>
    </location>
</feature>
<dbReference type="SUPFAM" id="SSF52172">
    <property type="entry name" value="CheY-like"/>
    <property type="match status" value="1"/>
</dbReference>
<feature type="domain" description="Response regulatory" evidence="5">
    <location>
        <begin position="8"/>
        <end position="124"/>
    </location>
</feature>
<keyword evidence="2 6" id="KW-0238">DNA-binding</keyword>
<keyword evidence="7" id="KW-1185">Reference proteome</keyword>
<accession>A0A1L3GNH9</accession>
<dbReference type="STRING" id="1842532.A7E78_06320"/>
<dbReference type="PANTHER" id="PTHR43214:SF42">
    <property type="entry name" value="TRANSCRIPTIONAL REGULATORY PROTEIN DESR"/>
    <property type="match status" value="1"/>
</dbReference>
<evidence type="ECO:0000256" key="3">
    <source>
        <dbReference type="PROSITE-ProRule" id="PRU00169"/>
    </source>
</evidence>
<dbReference type="AlphaFoldDB" id="A0A1L3GNH9"/>
<dbReference type="GO" id="GO:0000160">
    <property type="term" value="P:phosphorelay signal transduction system"/>
    <property type="evidence" value="ECO:0007669"/>
    <property type="project" value="InterPro"/>
</dbReference>
<dbReference type="GO" id="GO:0003677">
    <property type="term" value="F:DNA binding"/>
    <property type="evidence" value="ECO:0007669"/>
    <property type="project" value="UniProtKB-KW"/>
</dbReference>
<feature type="modified residue" description="4-aspartylphosphate" evidence="3">
    <location>
        <position position="59"/>
    </location>
</feature>
<dbReference type="InterPro" id="IPR016032">
    <property type="entry name" value="Sig_transdc_resp-reg_C-effctor"/>
</dbReference>
<protein>
    <submittedName>
        <fullName evidence="6">DNA-binding response regulator</fullName>
    </submittedName>
</protein>
<evidence type="ECO:0000259" key="4">
    <source>
        <dbReference type="PROSITE" id="PS50043"/>
    </source>
</evidence>
<reference evidence="6 7" key="1">
    <citation type="journal article" date="2017" name="Genome Announc.">
        <title>Complete Genome Sequences of Two Acetylene-Fermenting Pelobacter acetylenicus Strains.</title>
        <authorList>
            <person name="Sutton J.M."/>
            <person name="Baesman S.M."/>
            <person name="Fierst J.L."/>
            <person name="Poret-Peterson A.T."/>
            <person name="Oremland R.S."/>
            <person name="Dunlap D.S."/>
            <person name="Akob D.M."/>
        </authorList>
    </citation>
    <scope>NUCLEOTIDE SEQUENCE [LARGE SCALE GENOMIC DNA]</scope>
    <source>
        <strain evidence="6 7">SFB93</strain>
    </source>
</reference>
<dbReference type="CDD" id="cd17535">
    <property type="entry name" value="REC_NarL-like"/>
    <property type="match status" value="1"/>
</dbReference>
<dbReference type="EMBL" id="CP015519">
    <property type="protein sequence ID" value="APG27489.1"/>
    <property type="molecule type" value="Genomic_DNA"/>
</dbReference>
<dbReference type="PANTHER" id="PTHR43214">
    <property type="entry name" value="TWO-COMPONENT RESPONSE REGULATOR"/>
    <property type="match status" value="1"/>
</dbReference>
<keyword evidence="1 3" id="KW-0597">Phosphoprotein</keyword>
<dbReference type="InterPro" id="IPR011006">
    <property type="entry name" value="CheY-like_superfamily"/>
</dbReference>
<proteinExistence type="predicted"/>
<evidence type="ECO:0000256" key="2">
    <source>
        <dbReference type="ARBA" id="ARBA00023125"/>
    </source>
</evidence>
<dbReference type="SUPFAM" id="SSF46894">
    <property type="entry name" value="C-terminal effector domain of the bipartite response regulators"/>
    <property type="match status" value="1"/>
</dbReference>
<name>A0A1L3GNH9_9BACT</name>
<dbReference type="Gene3D" id="3.40.50.2300">
    <property type="match status" value="1"/>
</dbReference>
<dbReference type="InterPro" id="IPR000792">
    <property type="entry name" value="Tscrpt_reg_LuxR_C"/>
</dbReference>
<dbReference type="SMART" id="SM00448">
    <property type="entry name" value="REC"/>
    <property type="match status" value="1"/>
</dbReference>
<dbReference type="OrthoDB" id="9780312at2"/>
<evidence type="ECO:0000256" key="1">
    <source>
        <dbReference type="ARBA" id="ARBA00022553"/>
    </source>
</evidence>
<dbReference type="PRINTS" id="PR00038">
    <property type="entry name" value="HTHLUXR"/>
</dbReference>
<evidence type="ECO:0000313" key="6">
    <source>
        <dbReference type="EMBL" id="APG27489.1"/>
    </source>
</evidence>
<dbReference type="PROSITE" id="PS50110">
    <property type="entry name" value="RESPONSE_REGULATORY"/>
    <property type="match status" value="1"/>
</dbReference>
<dbReference type="Pfam" id="PF00072">
    <property type="entry name" value="Response_reg"/>
    <property type="match status" value="1"/>
</dbReference>
<dbReference type="InterPro" id="IPR039420">
    <property type="entry name" value="WalR-like"/>
</dbReference>
<dbReference type="KEGG" id="pef:A7E78_06320"/>
<dbReference type="Proteomes" id="UP000182517">
    <property type="component" value="Chromosome"/>
</dbReference>
<gene>
    <name evidence="6" type="ORF">A7E78_06320</name>
</gene>
<evidence type="ECO:0000313" key="7">
    <source>
        <dbReference type="Proteomes" id="UP000182517"/>
    </source>
</evidence>
<dbReference type="CDD" id="cd06170">
    <property type="entry name" value="LuxR_C_like"/>
    <property type="match status" value="1"/>
</dbReference>
<organism evidence="6 7">
    <name type="scientific">Syntrophotalea acetylenivorans</name>
    <dbReference type="NCBI Taxonomy" id="1842532"/>
    <lineage>
        <taxon>Bacteria</taxon>
        <taxon>Pseudomonadati</taxon>
        <taxon>Thermodesulfobacteriota</taxon>
        <taxon>Desulfuromonadia</taxon>
        <taxon>Desulfuromonadales</taxon>
        <taxon>Syntrophotaleaceae</taxon>
        <taxon>Syntrophotalea</taxon>
    </lineage>
</organism>
<dbReference type="RefSeq" id="WP_072283455.1">
    <property type="nucleotide sequence ID" value="NZ_CP015519.1"/>
</dbReference>
<dbReference type="PROSITE" id="PS50043">
    <property type="entry name" value="HTH_LUXR_2"/>
    <property type="match status" value="1"/>
</dbReference>
<dbReference type="GO" id="GO:0006355">
    <property type="term" value="P:regulation of DNA-templated transcription"/>
    <property type="evidence" value="ECO:0007669"/>
    <property type="project" value="InterPro"/>
</dbReference>
<dbReference type="SMART" id="SM00421">
    <property type="entry name" value="HTH_LUXR"/>
    <property type="match status" value="1"/>
</dbReference>
<dbReference type="InterPro" id="IPR058245">
    <property type="entry name" value="NreC/VraR/RcsB-like_REC"/>
</dbReference>
<sequence>MNEGKTITVFLADDHPLTRIGLGLILEQSSRIKLIGEAADGYKAVEKIKANPPDVALLDIDMPGLSGIGAIRILRKSLPDLNIIVLSTYSDKEYVREAMRAGANGYVVKNTEIEELIKIVETFAEGRESVSPYLLDLAVDWKPSGWESSELDGLSLTKRERQVLQYLAEGKTNKAVASLLFISAETVKTHVKSIFSKLEVNNRLEAVAVAREKNLID</sequence>
<dbReference type="Pfam" id="PF00196">
    <property type="entry name" value="GerE"/>
    <property type="match status" value="1"/>
</dbReference>
<dbReference type="InterPro" id="IPR001789">
    <property type="entry name" value="Sig_transdc_resp-reg_receiver"/>
</dbReference>
<dbReference type="PROSITE" id="PS00622">
    <property type="entry name" value="HTH_LUXR_1"/>
    <property type="match status" value="1"/>
</dbReference>